<reference evidence="8 9" key="1">
    <citation type="journal article" date="2012" name="Mol. Biol. Evol.">
        <title>Genome reduction and co-evolution between the primary and secondary bacterial symbionts of psyllids.</title>
        <authorList>
            <person name="Sloan D.B."/>
            <person name="Moran N.A."/>
        </authorList>
    </citation>
    <scope>NUCLEOTIDE SEQUENCE [LARGE SCALE GENOMIC DNA]</scope>
    <source>
        <strain evidence="8">Hcub_S</strain>
    </source>
</reference>
<evidence type="ECO:0000256" key="3">
    <source>
        <dbReference type="ARBA" id="ARBA00019012"/>
    </source>
</evidence>
<dbReference type="PANTHER" id="PTHR11735:SF11">
    <property type="entry name" value="TRNA THREONYLCARBAMOYLADENOSINE BIOSYNTHESIS PROTEIN TSAB"/>
    <property type="match status" value="1"/>
</dbReference>
<evidence type="ECO:0000313" key="8">
    <source>
        <dbReference type="EMBL" id="AFP85369.1"/>
    </source>
</evidence>
<dbReference type="InterPro" id="IPR022496">
    <property type="entry name" value="T6A_TsaB"/>
</dbReference>
<dbReference type="CDD" id="cd24032">
    <property type="entry name" value="ASKHA_NBD_TsaB"/>
    <property type="match status" value="1"/>
</dbReference>
<dbReference type="KEGG" id="sehc:A35E_00044"/>
<dbReference type="STRING" id="134287.A35E_00044"/>
<dbReference type="RefSeq" id="WP_014888666.1">
    <property type="nucleotide sequence ID" value="NC_018420.1"/>
</dbReference>
<evidence type="ECO:0000256" key="6">
    <source>
        <dbReference type="ARBA" id="ARBA00032446"/>
    </source>
</evidence>
<dbReference type="AlphaFoldDB" id="J3Z512"/>
<dbReference type="NCBIfam" id="TIGR03725">
    <property type="entry name" value="T6A_YeaZ"/>
    <property type="match status" value="1"/>
</dbReference>
<keyword evidence="4" id="KW-0963">Cytoplasm</keyword>
<comment type="subcellular location">
    <subcellularLocation>
        <location evidence="1">Cytoplasm</location>
    </subcellularLocation>
</comment>
<keyword evidence="9" id="KW-1185">Reference proteome</keyword>
<gene>
    <name evidence="8" type="ORF">A35E_00044</name>
</gene>
<evidence type="ECO:0000259" key="7">
    <source>
        <dbReference type="Pfam" id="PF00814"/>
    </source>
</evidence>
<name>J3Z512_9ENTR</name>
<feature type="domain" description="Gcp-like" evidence="7">
    <location>
        <begin position="36"/>
        <end position="149"/>
    </location>
</feature>
<evidence type="ECO:0000256" key="1">
    <source>
        <dbReference type="ARBA" id="ARBA00004496"/>
    </source>
</evidence>
<evidence type="ECO:0000256" key="4">
    <source>
        <dbReference type="ARBA" id="ARBA00022490"/>
    </source>
</evidence>
<dbReference type="Pfam" id="PF00814">
    <property type="entry name" value="TsaD"/>
    <property type="match status" value="1"/>
</dbReference>
<dbReference type="InterPro" id="IPR043129">
    <property type="entry name" value="ATPase_NBD"/>
</dbReference>
<dbReference type="EMBL" id="CP003547">
    <property type="protein sequence ID" value="AFP85369.1"/>
    <property type="molecule type" value="Genomic_DNA"/>
</dbReference>
<dbReference type="PATRIC" id="fig|134287.3.peg.44"/>
<evidence type="ECO:0000256" key="5">
    <source>
        <dbReference type="ARBA" id="ARBA00022694"/>
    </source>
</evidence>
<accession>J3Z512</accession>
<evidence type="ECO:0000313" key="9">
    <source>
        <dbReference type="Proteomes" id="UP000003937"/>
    </source>
</evidence>
<dbReference type="GO" id="GO:0005829">
    <property type="term" value="C:cytosol"/>
    <property type="evidence" value="ECO:0007669"/>
    <property type="project" value="TreeGrafter"/>
</dbReference>
<keyword evidence="5" id="KW-0819">tRNA processing</keyword>
<protein>
    <recommendedName>
        <fullName evidence="3">tRNA threonylcarbamoyladenosine biosynthesis protein TsaB</fullName>
    </recommendedName>
    <alternativeName>
        <fullName evidence="6">t(6)A37 threonylcarbamoyladenosine biosynthesis protein TsaB</fullName>
    </alternativeName>
</protein>
<evidence type="ECO:0000256" key="2">
    <source>
        <dbReference type="ARBA" id="ARBA00010493"/>
    </source>
</evidence>
<dbReference type="PANTHER" id="PTHR11735">
    <property type="entry name" value="TRNA N6-ADENOSINE THREONYLCARBAMOYLTRANSFERASE"/>
    <property type="match status" value="1"/>
</dbReference>
<proteinExistence type="inferred from homology"/>
<organism evidence="8 9">
    <name type="scientific">secondary endosymbiont of Heteropsylla cubana</name>
    <dbReference type="NCBI Taxonomy" id="134287"/>
    <lineage>
        <taxon>Bacteria</taxon>
        <taxon>Pseudomonadati</taxon>
        <taxon>Pseudomonadota</taxon>
        <taxon>Gammaproteobacteria</taxon>
        <taxon>Enterobacterales</taxon>
        <taxon>Enterobacteriaceae</taxon>
        <taxon>aphid secondary symbionts</taxon>
    </lineage>
</organism>
<dbReference type="Gene3D" id="3.30.420.40">
    <property type="match status" value="2"/>
</dbReference>
<dbReference type="Proteomes" id="UP000003937">
    <property type="component" value="Chromosome"/>
</dbReference>
<dbReference type="FunFam" id="3.30.420.40:FF:000097">
    <property type="entry name" value="tRNA threonylcarbamoyladenosine biosynthesis protein TsaB"/>
    <property type="match status" value="1"/>
</dbReference>
<dbReference type="OrthoDB" id="9809995at2"/>
<dbReference type="SUPFAM" id="SSF53067">
    <property type="entry name" value="Actin-like ATPase domain"/>
    <property type="match status" value="2"/>
</dbReference>
<sequence>MSTYILALDTTTEACSVALMCNKDVLLENFIVSPGEHTIHILSMIDSLLAKAEINLRKIDALAFGCGPGSFTGIRIGLGIAQGLALGANLPLLSISTLTVLAEGAWRKTGISRVLTAIDARMGEVYWATYQRHGSMWIGKEHELVVKSEDVQSLESHLSGCWATAGTGWKTYPKLLHHKGLELIPGNALLPNARDMLPLALDSYRDNKAQHVSVAKPTYLRNKVASKIV</sequence>
<dbReference type="InterPro" id="IPR000905">
    <property type="entry name" value="Gcp-like_dom"/>
</dbReference>
<comment type="similarity">
    <text evidence="2">Belongs to the KAE1 / TsaD family. TsaB subfamily.</text>
</comment>
<dbReference type="GO" id="GO:0002949">
    <property type="term" value="P:tRNA threonylcarbamoyladenosine modification"/>
    <property type="evidence" value="ECO:0007669"/>
    <property type="project" value="InterPro"/>
</dbReference>
<dbReference type="HOGENOM" id="CLU_064886_2_0_6"/>